<dbReference type="Pfam" id="PF06289">
    <property type="entry name" value="FlbD"/>
    <property type="match status" value="1"/>
</dbReference>
<name>A0A2N1PSQ5_9BACT</name>
<keyword evidence="1" id="KW-0282">Flagellum</keyword>
<dbReference type="InterPro" id="IPR009384">
    <property type="entry name" value="SwrD-like"/>
</dbReference>
<keyword evidence="1" id="KW-0966">Cell projection</keyword>
<dbReference type="EMBL" id="PGXC01000003">
    <property type="protein sequence ID" value="PKK91378.1"/>
    <property type="molecule type" value="Genomic_DNA"/>
</dbReference>
<gene>
    <name evidence="1" type="ORF">CVV64_06325</name>
</gene>
<accession>A0A2N1PSQ5</accession>
<evidence type="ECO:0000313" key="1">
    <source>
        <dbReference type="EMBL" id="PKK91378.1"/>
    </source>
</evidence>
<sequence>MIKLTRLSGKTYYVNAEQIEFAEATPDTVITLLNGKKLVVSESIEDIVERVSDYHRQVGKSLYQKVLNRLLDMERGDSIRG</sequence>
<proteinExistence type="predicted"/>
<organism evidence="1 2">
    <name type="scientific">Candidatus Wallbacteria bacterium HGW-Wallbacteria-1</name>
    <dbReference type="NCBI Taxonomy" id="2013854"/>
    <lineage>
        <taxon>Bacteria</taxon>
        <taxon>Candidatus Walliibacteriota</taxon>
    </lineage>
</organism>
<dbReference type="PANTHER" id="PTHR39185">
    <property type="entry name" value="SWARMING MOTILITY PROTEIN SWRD"/>
    <property type="match status" value="1"/>
</dbReference>
<dbReference type="PANTHER" id="PTHR39185:SF1">
    <property type="entry name" value="SWARMING MOTILITY PROTEIN SWRD"/>
    <property type="match status" value="1"/>
</dbReference>
<reference evidence="1 2" key="1">
    <citation type="journal article" date="2017" name="ISME J.">
        <title>Potential for microbial H2 and metal transformations associated with novel bacteria and archaea in deep terrestrial subsurface sediments.</title>
        <authorList>
            <person name="Hernsdorf A.W."/>
            <person name="Amano Y."/>
            <person name="Miyakawa K."/>
            <person name="Ise K."/>
            <person name="Suzuki Y."/>
            <person name="Anantharaman K."/>
            <person name="Probst A."/>
            <person name="Burstein D."/>
            <person name="Thomas B.C."/>
            <person name="Banfield J.F."/>
        </authorList>
    </citation>
    <scope>NUCLEOTIDE SEQUENCE [LARGE SCALE GENOMIC DNA]</scope>
    <source>
        <strain evidence="1">HGW-Wallbacteria-1</strain>
    </source>
</reference>
<comment type="caution">
    <text evidence="1">The sequence shown here is derived from an EMBL/GenBank/DDBJ whole genome shotgun (WGS) entry which is preliminary data.</text>
</comment>
<evidence type="ECO:0000313" key="2">
    <source>
        <dbReference type="Proteomes" id="UP000233256"/>
    </source>
</evidence>
<dbReference type="Proteomes" id="UP000233256">
    <property type="component" value="Unassembled WGS sequence"/>
</dbReference>
<protein>
    <submittedName>
        <fullName evidence="1">Flagellar protein</fullName>
    </submittedName>
</protein>
<dbReference type="AlphaFoldDB" id="A0A2N1PSQ5"/>
<keyword evidence="1" id="KW-0969">Cilium</keyword>